<protein>
    <submittedName>
        <fullName evidence="2">ROK family protein</fullName>
    </submittedName>
</protein>
<dbReference type="OrthoDB" id="849313at2"/>
<name>A0A4Q9V2B9_9ACTO</name>
<evidence type="ECO:0000313" key="2">
    <source>
        <dbReference type="EMBL" id="TBW22281.1"/>
    </source>
</evidence>
<dbReference type="Gene3D" id="3.30.420.40">
    <property type="match status" value="2"/>
</dbReference>
<dbReference type="PANTHER" id="PTHR18964">
    <property type="entry name" value="ROK (REPRESSOR, ORF, KINASE) FAMILY"/>
    <property type="match status" value="1"/>
</dbReference>
<organism evidence="2 3">
    <name type="scientific">Arcanobacterium bovis</name>
    <dbReference type="NCBI Taxonomy" id="2529275"/>
    <lineage>
        <taxon>Bacteria</taxon>
        <taxon>Bacillati</taxon>
        <taxon>Actinomycetota</taxon>
        <taxon>Actinomycetes</taxon>
        <taxon>Actinomycetales</taxon>
        <taxon>Actinomycetaceae</taxon>
        <taxon>Arcanobacterium</taxon>
    </lineage>
</organism>
<dbReference type="InterPro" id="IPR000600">
    <property type="entry name" value="ROK"/>
</dbReference>
<keyword evidence="3" id="KW-1185">Reference proteome</keyword>
<dbReference type="PANTHER" id="PTHR18964:SF149">
    <property type="entry name" value="BIFUNCTIONAL UDP-N-ACETYLGLUCOSAMINE 2-EPIMERASE_N-ACETYLMANNOSAMINE KINASE"/>
    <property type="match status" value="1"/>
</dbReference>
<dbReference type="EMBL" id="SJDT01000003">
    <property type="protein sequence ID" value="TBW22281.1"/>
    <property type="molecule type" value="Genomic_DNA"/>
</dbReference>
<dbReference type="InterPro" id="IPR043129">
    <property type="entry name" value="ATPase_NBD"/>
</dbReference>
<comment type="caution">
    <text evidence="2">The sequence shown here is derived from an EMBL/GenBank/DDBJ whole genome shotgun (WGS) entry which is preliminary data.</text>
</comment>
<dbReference type="Proteomes" id="UP000293036">
    <property type="component" value="Unassembled WGS sequence"/>
</dbReference>
<dbReference type="AlphaFoldDB" id="A0A4Q9V2B9"/>
<proteinExistence type="inferred from homology"/>
<reference evidence="2 3" key="1">
    <citation type="submission" date="2019-02" db="EMBL/GenBank/DDBJ databases">
        <title>Arcanobacterium bovis sp. nov., isolated from the milk of a cow with mastitis.</title>
        <authorList>
            <person name="Sammra O."/>
            <person name="Foster G."/>
            <person name="Hassan A."/>
            <person name="Alssahen M."/>
            <person name="Laemmler C."/>
            <person name="Borowiak M."/>
            <person name="Malorny B."/>
            <person name="Abdulmawjood A."/>
        </authorList>
    </citation>
    <scope>NUCLEOTIDE SEQUENCE [LARGE SCALE GENOMIC DNA]</scope>
    <source>
        <strain evidence="2 3">C605018/01/1</strain>
    </source>
</reference>
<gene>
    <name evidence="2" type="ORF">EZJ44_05280</name>
</gene>
<dbReference type="SUPFAM" id="SSF53067">
    <property type="entry name" value="Actin-like ATPase domain"/>
    <property type="match status" value="1"/>
</dbReference>
<dbReference type="Pfam" id="PF00480">
    <property type="entry name" value="ROK"/>
    <property type="match status" value="1"/>
</dbReference>
<comment type="similarity">
    <text evidence="1">Belongs to the ROK (NagC/XylR) family.</text>
</comment>
<evidence type="ECO:0000256" key="1">
    <source>
        <dbReference type="ARBA" id="ARBA00006479"/>
    </source>
</evidence>
<sequence>MPHGTVPATTSPVATDPTATIHTLCVDCGGGGIKTAIVNSLGEATSQPMRTAVVYPFTPQDLVTIVRKHIELLGNPNFQRITVGVPGVIRGGIVVFTPHYIRERGPHTRPDPQLARAWNGLDAEALFVREFGIPTLVVNDAEVAACAVIRGHGSELVLTLGTGLGCAFFVNGTLVPHIEMSHAPLHDTTFDEILGEHARALLSDDDWSARVYDAVMALWPVFRWDQVYIGGGNAVHITESVRAKLNVLHDEIFGPTANTVTFIDNSAGLMGGHAAWELLTPSQEIPSVS</sequence>
<evidence type="ECO:0000313" key="3">
    <source>
        <dbReference type="Proteomes" id="UP000293036"/>
    </source>
</evidence>
<accession>A0A4Q9V2B9</accession>